<keyword evidence="6 8" id="KW-0067">ATP-binding</keyword>
<reference evidence="10 11" key="1">
    <citation type="submission" date="2017-02" db="EMBL/GenBank/DDBJ databases">
        <title>Whole genome sequencing of Helicobacter bilis strain AAQJH.</title>
        <authorList>
            <person name="Conlan S."/>
            <person name="Thomas P.J."/>
            <person name="Mullikin J."/>
            <person name="Palmore T.N."/>
            <person name="Frank K.M."/>
            <person name="Segre J.A."/>
        </authorList>
    </citation>
    <scope>NUCLEOTIDE SEQUENCE [LARGE SCALE GENOMIC DNA]</scope>
    <source>
        <strain evidence="10 11">AAQJH</strain>
    </source>
</reference>
<dbReference type="InterPro" id="IPR018236">
    <property type="entry name" value="SAICAR_synthetase_CS"/>
</dbReference>
<dbReference type="PROSITE" id="PS01057">
    <property type="entry name" value="SAICAR_SYNTHETASE_1"/>
    <property type="match status" value="1"/>
</dbReference>
<dbReference type="PANTHER" id="PTHR43599:SF3">
    <property type="entry name" value="SI:DKEY-6E2.2"/>
    <property type="match status" value="1"/>
</dbReference>
<dbReference type="GO" id="GO:0006189">
    <property type="term" value="P:'de novo' IMP biosynthetic process"/>
    <property type="evidence" value="ECO:0007669"/>
    <property type="project" value="UniProtKB-UniRule"/>
</dbReference>
<dbReference type="FunFam" id="3.30.470.20:FF:000006">
    <property type="entry name" value="Phosphoribosylaminoimidazole-succinocarboxamide synthase"/>
    <property type="match status" value="1"/>
</dbReference>
<dbReference type="EC" id="6.3.2.6" evidence="8"/>
<evidence type="ECO:0000313" key="10">
    <source>
        <dbReference type="EMBL" id="AQQ59481.1"/>
    </source>
</evidence>
<dbReference type="GO" id="GO:0005524">
    <property type="term" value="F:ATP binding"/>
    <property type="evidence" value="ECO:0007669"/>
    <property type="project" value="UniProtKB-KW"/>
</dbReference>
<accession>A0A1Q2LGC4</accession>
<evidence type="ECO:0000256" key="6">
    <source>
        <dbReference type="ARBA" id="ARBA00022840"/>
    </source>
</evidence>
<comment type="catalytic activity">
    <reaction evidence="7 8">
        <text>5-amino-1-(5-phospho-D-ribosyl)imidazole-4-carboxylate + L-aspartate + ATP = (2S)-2-[5-amino-1-(5-phospho-beta-D-ribosyl)imidazole-4-carboxamido]succinate + ADP + phosphate + 2 H(+)</text>
        <dbReference type="Rhea" id="RHEA:22628"/>
        <dbReference type="ChEBI" id="CHEBI:15378"/>
        <dbReference type="ChEBI" id="CHEBI:29991"/>
        <dbReference type="ChEBI" id="CHEBI:30616"/>
        <dbReference type="ChEBI" id="CHEBI:43474"/>
        <dbReference type="ChEBI" id="CHEBI:58443"/>
        <dbReference type="ChEBI" id="CHEBI:77657"/>
        <dbReference type="ChEBI" id="CHEBI:456216"/>
        <dbReference type="EC" id="6.3.2.6"/>
    </reaction>
</comment>
<keyword evidence="5 8" id="KW-0658">Purine biosynthesis</keyword>
<dbReference type="GO" id="GO:0009236">
    <property type="term" value="P:cobalamin biosynthetic process"/>
    <property type="evidence" value="ECO:0007669"/>
    <property type="project" value="InterPro"/>
</dbReference>
<evidence type="ECO:0000313" key="11">
    <source>
        <dbReference type="Proteomes" id="UP000188298"/>
    </source>
</evidence>
<sequence length="257" mass="29183">MKNVVTQEKDFLQENLVEANLLYEGKGKKLYKTTLENTLLAAFKDDLTAFNAQKKSSEEGKGSLNCQISTQIFTLLESKGIKTHFIQTLQDTYMLCKSLEIIPIEVVVRNIATGSLSKRLGIQESLDIKDTPLKAPLVEFYYKDDALNDPIITDSHCLLMGLANTDEIAKLKELALQVNEMLKEYFDKASLRLIDFKLEFGRDSNKNILLADEISPDSCRLWDKATNKKMDKDIFRQNLGNVTSAYKEVLSRLTEIK</sequence>
<dbReference type="PROSITE" id="PS01058">
    <property type="entry name" value="SAICAR_SYNTHETASE_2"/>
    <property type="match status" value="1"/>
</dbReference>
<dbReference type="InterPro" id="IPR028923">
    <property type="entry name" value="SAICAR_synt/ADE2_N"/>
</dbReference>
<dbReference type="NCBIfam" id="TIGR00081">
    <property type="entry name" value="purC"/>
    <property type="match status" value="1"/>
</dbReference>
<dbReference type="AlphaFoldDB" id="A0A1Q2LGC4"/>
<evidence type="ECO:0000256" key="2">
    <source>
        <dbReference type="ARBA" id="ARBA00010190"/>
    </source>
</evidence>
<dbReference type="InterPro" id="IPR050089">
    <property type="entry name" value="SAICAR_synthetase"/>
</dbReference>
<dbReference type="EMBL" id="CP019645">
    <property type="protein sequence ID" value="AQQ59481.1"/>
    <property type="molecule type" value="Genomic_DNA"/>
</dbReference>
<dbReference type="InterPro" id="IPR001636">
    <property type="entry name" value="SAICAR_synth"/>
</dbReference>
<dbReference type="CDD" id="cd01415">
    <property type="entry name" value="SAICAR_synt_PurC"/>
    <property type="match status" value="1"/>
</dbReference>
<name>A0A1Q2LGC4_9HELI</name>
<evidence type="ECO:0000256" key="4">
    <source>
        <dbReference type="ARBA" id="ARBA00022741"/>
    </source>
</evidence>
<dbReference type="Gene3D" id="3.30.200.20">
    <property type="entry name" value="Phosphorylase Kinase, domain 1"/>
    <property type="match status" value="1"/>
</dbReference>
<evidence type="ECO:0000256" key="3">
    <source>
        <dbReference type="ARBA" id="ARBA00022598"/>
    </source>
</evidence>
<comment type="similarity">
    <text evidence="2 8">Belongs to the SAICAR synthetase family.</text>
</comment>
<organism evidence="10 11">
    <name type="scientific">Helicobacter bilis</name>
    <dbReference type="NCBI Taxonomy" id="37372"/>
    <lineage>
        <taxon>Bacteria</taxon>
        <taxon>Pseudomonadati</taxon>
        <taxon>Campylobacterota</taxon>
        <taxon>Epsilonproteobacteria</taxon>
        <taxon>Campylobacterales</taxon>
        <taxon>Helicobacteraceae</taxon>
        <taxon>Helicobacter</taxon>
    </lineage>
</organism>
<dbReference type="GO" id="GO:0004639">
    <property type="term" value="F:phosphoribosylaminoimidazolesuccinocarboxamide synthase activity"/>
    <property type="evidence" value="ECO:0007669"/>
    <property type="project" value="UniProtKB-UniRule"/>
</dbReference>
<dbReference type="Pfam" id="PF01259">
    <property type="entry name" value="SAICAR_synt"/>
    <property type="match status" value="1"/>
</dbReference>
<dbReference type="KEGG" id="hbl:XJ32_04525"/>
<dbReference type="InterPro" id="IPR033934">
    <property type="entry name" value="SAICAR_synt_PurC"/>
</dbReference>
<evidence type="ECO:0000256" key="1">
    <source>
        <dbReference type="ARBA" id="ARBA00004672"/>
    </source>
</evidence>
<dbReference type="RefSeq" id="WP_077388489.1">
    <property type="nucleotide sequence ID" value="NZ_CP019645.1"/>
</dbReference>
<evidence type="ECO:0000256" key="5">
    <source>
        <dbReference type="ARBA" id="ARBA00022755"/>
    </source>
</evidence>
<dbReference type="UniPathway" id="UPA00074">
    <property type="reaction ID" value="UER00131"/>
</dbReference>
<gene>
    <name evidence="8" type="primary">purC</name>
    <name evidence="10" type="ORF">XJ32_04525</name>
</gene>
<dbReference type="HAMAP" id="MF_00137">
    <property type="entry name" value="SAICAR_synth"/>
    <property type="match status" value="1"/>
</dbReference>
<keyword evidence="3 8" id="KW-0436">Ligase</keyword>
<evidence type="ECO:0000259" key="9">
    <source>
        <dbReference type="Pfam" id="PF01259"/>
    </source>
</evidence>
<evidence type="ECO:0000256" key="7">
    <source>
        <dbReference type="ARBA" id="ARBA00048475"/>
    </source>
</evidence>
<comment type="pathway">
    <text evidence="1 8">Purine metabolism; IMP biosynthesis via de novo pathway; 5-amino-1-(5-phospho-D-ribosyl)imidazole-4-carboxamide from 5-amino-1-(5-phospho-D-ribosyl)imidazole-4-carboxylate: step 1/2.</text>
</comment>
<dbReference type="Gene3D" id="3.30.470.20">
    <property type="entry name" value="ATP-grasp fold, B domain"/>
    <property type="match status" value="1"/>
</dbReference>
<protein>
    <recommendedName>
        <fullName evidence="8">Phosphoribosylaminoimidazole-succinocarboxamide synthase</fullName>
        <ecNumber evidence="8">6.3.2.6</ecNumber>
    </recommendedName>
    <alternativeName>
        <fullName evidence="8">SAICAR synthetase</fullName>
    </alternativeName>
</protein>
<dbReference type="PANTHER" id="PTHR43599">
    <property type="entry name" value="MULTIFUNCTIONAL PROTEIN ADE2"/>
    <property type="match status" value="1"/>
</dbReference>
<dbReference type="SUPFAM" id="SSF56104">
    <property type="entry name" value="SAICAR synthase-like"/>
    <property type="match status" value="1"/>
</dbReference>
<keyword evidence="4 8" id="KW-0547">Nucleotide-binding</keyword>
<dbReference type="Proteomes" id="UP000188298">
    <property type="component" value="Chromosome"/>
</dbReference>
<evidence type="ECO:0000256" key="8">
    <source>
        <dbReference type="HAMAP-Rule" id="MF_00137"/>
    </source>
</evidence>
<proteinExistence type="inferred from homology"/>
<feature type="domain" description="SAICAR synthetase/ADE2 N-terminal" evidence="9">
    <location>
        <begin position="21"/>
        <end position="252"/>
    </location>
</feature>